<dbReference type="Proteomes" id="UP000000815">
    <property type="component" value="Chromosome"/>
</dbReference>
<organism evidence="1 2">
    <name type="scientific">Yersinia pestis</name>
    <dbReference type="NCBI Taxonomy" id="632"/>
    <lineage>
        <taxon>Bacteria</taxon>
        <taxon>Pseudomonadati</taxon>
        <taxon>Pseudomonadota</taxon>
        <taxon>Gammaproteobacteria</taxon>
        <taxon>Enterobacterales</taxon>
        <taxon>Yersiniaceae</taxon>
        <taxon>Yersinia</taxon>
    </lineage>
</organism>
<accession>A0A3G5L9P2</accession>
<evidence type="ECO:0000313" key="1">
    <source>
        <dbReference type="EMBL" id="CAL21791.1"/>
    </source>
</evidence>
<dbReference type="PATRIC" id="fig|632.153.peg.4510"/>
<reference evidence="1 2" key="1">
    <citation type="journal article" date="2001" name="Nature">
        <title>Genome sequence of Yersinia pestis, the causative agent of plague.</title>
        <authorList>
            <person name="Parkhill J."/>
            <person name="Wren B.W."/>
            <person name="Thomson N.R."/>
            <person name="Titball R.W."/>
            <person name="Holden M.T.G."/>
            <person name="Prentice M.B."/>
            <person name="Sebaihia M."/>
            <person name="James K.D."/>
            <person name="Churcher C."/>
            <person name="Mungall K.L."/>
            <person name="Baker S."/>
            <person name="Basham D."/>
            <person name="Bentley S.D."/>
            <person name="Brooks K."/>
            <person name="Cerdeno-Tarraga A.M."/>
            <person name="Chillingworth T."/>
            <person name="Cronin A."/>
            <person name="Davies R.M."/>
            <person name="Davis P."/>
            <person name="Dougan G."/>
            <person name="Feltwell T."/>
            <person name="Hamlin N."/>
            <person name="Holroyd S."/>
            <person name="Jagels K."/>
            <person name="Leather S."/>
            <person name="Karlyshev A.V."/>
            <person name="Moule S."/>
            <person name="Oyston P.C.F."/>
            <person name="Quail M."/>
            <person name="Rutherford K."/>
            <person name="Simmonds M."/>
            <person name="Skelton J."/>
            <person name="Stevens K."/>
            <person name="Whitehead S."/>
            <person name="Barrell B.G."/>
        </authorList>
    </citation>
    <scope>NUCLEOTIDE SEQUENCE [LARGE SCALE GENOMIC DNA]</scope>
    <source>
        <strain evidence="2">CO-92 / Biovar Orientalis</strain>
    </source>
</reference>
<dbReference type="PaxDb" id="214092-YPO3196"/>
<accession>Q74WU6</accession>
<dbReference type="EMBL" id="AL590842">
    <property type="protein sequence ID" value="CAL21791.1"/>
    <property type="molecule type" value="Genomic_DNA"/>
</dbReference>
<dbReference type="AlphaFoldDB" id="A0A384K8P1"/>
<protein>
    <submittedName>
        <fullName evidence="1">Uncharacterized protein</fullName>
    </submittedName>
</protein>
<accession>A0A2S9PJD5</accession>
<accession>A0A5P8YIT7</accession>
<dbReference type="PIR" id="AD0388">
    <property type="entry name" value="AD0388"/>
</dbReference>
<gene>
    <name evidence="1" type="ordered locus">YPO3196</name>
</gene>
<accession>A0A384K8P1</accession>
<proteinExistence type="predicted"/>
<evidence type="ECO:0000313" key="2">
    <source>
        <dbReference type="Proteomes" id="UP000000815"/>
    </source>
</evidence>
<dbReference type="KEGG" id="ype:YPO3196"/>
<keyword evidence="2" id="KW-1185">Reference proteome</keyword>
<sequence length="43" mass="5343">MRLINFLLNSRMRGFLIQRIDFYQYKIEAKESDLLEVRYDESK</sequence>
<name>A0A384K8P1_YERPE</name>